<feature type="transmembrane region" description="Helical" evidence="2">
    <location>
        <begin position="33"/>
        <end position="50"/>
    </location>
</feature>
<feature type="transmembrane region" description="Helical" evidence="2">
    <location>
        <begin position="178"/>
        <end position="195"/>
    </location>
</feature>
<dbReference type="OrthoDB" id="8584824at2"/>
<keyword evidence="2" id="KW-0812">Transmembrane</keyword>
<feature type="transmembrane region" description="Helical" evidence="2">
    <location>
        <begin position="120"/>
        <end position="136"/>
    </location>
</feature>
<dbReference type="AlphaFoldDB" id="A0A5R9A510"/>
<keyword evidence="4" id="KW-1185">Reference proteome</keyword>
<evidence type="ECO:0000256" key="2">
    <source>
        <dbReference type="SAM" id="Phobius"/>
    </source>
</evidence>
<reference evidence="3 4" key="1">
    <citation type="submission" date="2019-05" db="EMBL/GenBank/DDBJ databases">
        <title>Nesterenkonia sp. GY239, isolated from the Southern Atlantic Ocean.</title>
        <authorList>
            <person name="Zhang G."/>
        </authorList>
    </citation>
    <scope>NUCLEOTIDE SEQUENCE [LARGE SCALE GENOMIC DNA]</scope>
    <source>
        <strain evidence="3 4">GY239</strain>
    </source>
</reference>
<dbReference type="GO" id="GO:0008514">
    <property type="term" value="F:organic anion transmembrane transporter activity"/>
    <property type="evidence" value="ECO:0007669"/>
    <property type="project" value="InterPro"/>
</dbReference>
<feature type="transmembrane region" description="Helical" evidence="2">
    <location>
        <begin position="367"/>
        <end position="389"/>
    </location>
</feature>
<dbReference type="EMBL" id="VAWA01000018">
    <property type="protein sequence ID" value="TLP72876.1"/>
    <property type="molecule type" value="Genomic_DNA"/>
</dbReference>
<organism evidence="3 4">
    <name type="scientific">Nesterenkonia sphaerica</name>
    <dbReference type="NCBI Taxonomy" id="1804988"/>
    <lineage>
        <taxon>Bacteria</taxon>
        <taxon>Bacillati</taxon>
        <taxon>Actinomycetota</taxon>
        <taxon>Actinomycetes</taxon>
        <taxon>Micrococcales</taxon>
        <taxon>Micrococcaceae</taxon>
        <taxon>Nesterenkonia</taxon>
    </lineage>
</organism>
<keyword evidence="1" id="KW-0769">Symport</keyword>
<protein>
    <submittedName>
        <fullName evidence="3">2-hydroxycarboxylate transporter family protein</fullName>
    </submittedName>
</protein>
<feature type="transmembrane region" description="Helical" evidence="2">
    <location>
        <begin position="148"/>
        <end position="172"/>
    </location>
</feature>
<dbReference type="Proteomes" id="UP000306544">
    <property type="component" value="Unassembled WGS sequence"/>
</dbReference>
<proteinExistence type="inferred from homology"/>
<dbReference type="PANTHER" id="PTHR40033:SF1">
    <property type="entry name" value="CITRATE-SODIUM SYMPORTER"/>
    <property type="match status" value="1"/>
</dbReference>
<evidence type="ECO:0000256" key="1">
    <source>
        <dbReference type="PIRNR" id="PIRNR005348"/>
    </source>
</evidence>
<accession>A0A5R9A510</accession>
<dbReference type="RefSeq" id="WP_138170964.1">
    <property type="nucleotide sequence ID" value="NZ_VAWA01000018.1"/>
</dbReference>
<feature type="transmembrane region" description="Helical" evidence="2">
    <location>
        <begin position="56"/>
        <end position="74"/>
    </location>
</feature>
<feature type="transmembrane region" description="Helical" evidence="2">
    <location>
        <begin position="331"/>
        <end position="355"/>
    </location>
</feature>
<evidence type="ECO:0000313" key="3">
    <source>
        <dbReference type="EMBL" id="TLP72876.1"/>
    </source>
</evidence>
<dbReference type="GO" id="GO:0015293">
    <property type="term" value="F:symporter activity"/>
    <property type="evidence" value="ECO:0007669"/>
    <property type="project" value="UniProtKB-UniRule"/>
</dbReference>
<keyword evidence="1" id="KW-0813">Transport</keyword>
<dbReference type="InterPro" id="IPR004679">
    <property type="entry name" value="2-OHcarboxylate_transport"/>
</dbReference>
<dbReference type="Pfam" id="PF03390">
    <property type="entry name" value="2HCT"/>
    <property type="match status" value="1"/>
</dbReference>
<keyword evidence="2" id="KW-1133">Transmembrane helix</keyword>
<gene>
    <name evidence="3" type="ORF">FEF27_11165</name>
</gene>
<dbReference type="GO" id="GO:0005886">
    <property type="term" value="C:plasma membrane"/>
    <property type="evidence" value="ECO:0007669"/>
    <property type="project" value="UniProtKB-UniRule"/>
</dbReference>
<feature type="transmembrane region" description="Helical" evidence="2">
    <location>
        <begin position="305"/>
        <end position="325"/>
    </location>
</feature>
<name>A0A5R9A510_9MICC</name>
<feature type="transmembrane region" description="Helical" evidence="2">
    <location>
        <begin position="216"/>
        <end position="234"/>
    </location>
</feature>
<comment type="similarity">
    <text evidence="1">Belongs to the 2-hydroxycarboxylate transporter (2-HCT) (TC 2.A.24) family.</text>
</comment>
<sequence>MMSQSNEKAGLSSDADVGIREDEVPSRIMGMKIPWFLAMFVVVIAASLLEAMPNEIISGFTVVMVLGGLLWWAGERVPVIKKYGLPTVLCILVPSIFLYLGWMPQQMAEVIDTFTSESGFINFYIAALISGSILGMPRQILLRAGARFAVPLVGMVAIVFVTIGGLASLLGFGFRDGILYVAGPILGGGIGAGAVPMSEMYALQMGGGSEDYLTQLIPAIVVANVLAIMIAGIYNGVSQNGKQLFVGFNGEGNLVKATGDPRDFQLGKRKNFGTFRMLSVGLALSGTLFIMGTIIAVFTPGIHSYAWTILLAAMIKIFGLLPQSFEEAVVVWYGFVARTLTAALLVGVGVAYLDIAELLGLFGDGTYFVLVVATVFLAAIMAGLLGRLVKFYFLESSVSIGLGMTDMGGTGDVAVLSAANRLELMPFLQISSRLGGAFVLLVLSFLIPLLA</sequence>
<feature type="transmembrane region" description="Helical" evidence="2">
    <location>
        <begin position="430"/>
        <end position="450"/>
    </location>
</feature>
<evidence type="ECO:0000313" key="4">
    <source>
        <dbReference type="Proteomes" id="UP000306544"/>
    </source>
</evidence>
<dbReference type="PANTHER" id="PTHR40033">
    <property type="entry name" value="NA(+)-MALATE SYMPORTER"/>
    <property type="match status" value="1"/>
</dbReference>
<feature type="transmembrane region" description="Helical" evidence="2">
    <location>
        <begin position="83"/>
        <end position="100"/>
    </location>
</feature>
<dbReference type="PIRSF" id="PIRSF005348">
    <property type="entry name" value="YxkH"/>
    <property type="match status" value="1"/>
</dbReference>
<comment type="caution">
    <text evidence="3">The sequence shown here is derived from an EMBL/GenBank/DDBJ whole genome shotgun (WGS) entry which is preliminary data.</text>
</comment>
<keyword evidence="1 2" id="KW-0472">Membrane</keyword>
<feature type="transmembrane region" description="Helical" evidence="2">
    <location>
        <begin position="277"/>
        <end position="298"/>
    </location>
</feature>